<dbReference type="SUPFAM" id="SSF56112">
    <property type="entry name" value="Protein kinase-like (PK-like)"/>
    <property type="match status" value="1"/>
</dbReference>
<dbReference type="InterPro" id="IPR052751">
    <property type="entry name" value="Plant_MAPKKK"/>
</dbReference>
<accession>A0A6J1GQX8</accession>
<proteinExistence type="predicted"/>
<dbReference type="PANTHER" id="PTHR48011:SF51">
    <property type="entry name" value="PROTEIN KINASE SUPERFAMILY PROTEIN"/>
    <property type="match status" value="1"/>
</dbReference>
<dbReference type="GO" id="GO:0004672">
    <property type="term" value="F:protein kinase activity"/>
    <property type="evidence" value="ECO:0007669"/>
    <property type="project" value="InterPro"/>
</dbReference>
<dbReference type="PROSITE" id="PS50011">
    <property type="entry name" value="PROTEIN_KINASE_DOM"/>
    <property type="match status" value="1"/>
</dbReference>
<gene>
    <name evidence="3" type="primary">LOC111456298</name>
</gene>
<dbReference type="PROSITE" id="PS00108">
    <property type="entry name" value="PROTEIN_KINASE_ST"/>
    <property type="match status" value="1"/>
</dbReference>
<name>A0A6J1GQX8_CUCMO</name>
<dbReference type="GO" id="GO:0007165">
    <property type="term" value="P:signal transduction"/>
    <property type="evidence" value="ECO:0007669"/>
    <property type="project" value="TreeGrafter"/>
</dbReference>
<dbReference type="InterPro" id="IPR011009">
    <property type="entry name" value="Kinase-like_dom_sf"/>
</dbReference>
<dbReference type="Proteomes" id="UP000504609">
    <property type="component" value="Unplaced"/>
</dbReference>
<feature type="domain" description="Protein kinase" evidence="1">
    <location>
        <begin position="1"/>
        <end position="187"/>
    </location>
</feature>
<keyword evidence="2" id="KW-1185">Reference proteome</keyword>
<sequence>MVFLISNYLADLVAYSLNKEALILSKFIGSPQILQLIGHLVAAEDDGKCSVYNLGLEYAAGGSLDDLINQRKKLPEDELKGYLRMMLTGLSCIHSKGFVHCDFKPSNVLVFPSQHGKPDLKIADEDVYERTETKVEFCVETRKRDKNSDHTKGILQKCFQRDPKQRWSAEMLLQHPYLVEENEITEL</sequence>
<evidence type="ECO:0000313" key="3">
    <source>
        <dbReference type="RefSeq" id="XP_022953895.1"/>
    </source>
</evidence>
<dbReference type="GeneID" id="111456298"/>
<dbReference type="Gene3D" id="1.10.510.10">
    <property type="entry name" value="Transferase(Phosphotransferase) domain 1"/>
    <property type="match status" value="2"/>
</dbReference>
<evidence type="ECO:0000259" key="1">
    <source>
        <dbReference type="PROSITE" id="PS50011"/>
    </source>
</evidence>
<dbReference type="InterPro" id="IPR000719">
    <property type="entry name" value="Prot_kinase_dom"/>
</dbReference>
<dbReference type="Pfam" id="PF00069">
    <property type="entry name" value="Pkinase"/>
    <property type="match status" value="1"/>
</dbReference>
<dbReference type="InterPro" id="IPR008271">
    <property type="entry name" value="Ser/Thr_kinase_AS"/>
</dbReference>
<organism evidence="2 3">
    <name type="scientific">Cucurbita moschata</name>
    <name type="common">Winter crookneck squash</name>
    <name type="synonym">Cucurbita pepo var. moschata</name>
    <dbReference type="NCBI Taxonomy" id="3662"/>
    <lineage>
        <taxon>Eukaryota</taxon>
        <taxon>Viridiplantae</taxon>
        <taxon>Streptophyta</taxon>
        <taxon>Embryophyta</taxon>
        <taxon>Tracheophyta</taxon>
        <taxon>Spermatophyta</taxon>
        <taxon>Magnoliopsida</taxon>
        <taxon>eudicotyledons</taxon>
        <taxon>Gunneridae</taxon>
        <taxon>Pentapetalae</taxon>
        <taxon>rosids</taxon>
        <taxon>fabids</taxon>
        <taxon>Cucurbitales</taxon>
        <taxon>Cucurbitaceae</taxon>
        <taxon>Cucurbiteae</taxon>
        <taxon>Cucurbita</taxon>
    </lineage>
</organism>
<reference evidence="3" key="1">
    <citation type="submission" date="2025-08" db="UniProtKB">
        <authorList>
            <consortium name="RefSeq"/>
        </authorList>
    </citation>
    <scope>IDENTIFICATION</scope>
    <source>
        <tissue evidence="3">Young leaves</tissue>
    </source>
</reference>
<dbReference type="PANTHER" id="PTHR48011">
    <property type="entry name" value="CCR4-NOT TRANSCRIPTIONAL COMPLEX SUBUNIT CAF120-RELATED"/>
    <property type="match status" value="1"/>
</dbReference>
<protein>
    <submittedName>
        <fullName evidence="3">Mitogen-activated protein kinase kinase kinase 17-like</fullName>
    </submittedName>
</protein>
<dbReference type="GO" id="GO:0005524">
    <property type="term" value="F:ATP binding"/>
    <property type="evidence" value="ECO:0007669"/>
    <property type="project" value="InterPro"/>
</dbReference>
<dbReference type="SMART" id="SM00220">
    <property type="entry name" value="S_TKc"/>
    <property type="match status" value="1"/>
</dbReference>
<dbReference type="AlphaFoldDB" id="A0A6J1GQX8"/>
<dbReference type="RefSeq" id="XP_022953895.1">
    <property type="nucleotide sequence ID" value="XM_023098127.1"/>
</dbReference>
<evidence type="ECO:0000313" key="2">
    <source>
        <dbReference type="Proteomes" id="UP000504609"/>
    </source>
</evidence>
<dbReference type="KEGG" id="cmos:111456298"/>